<dbReference type="SUPFAM" id="SSF141868">
    <property type="entry name" value="EAL domain-like"/>
    <property type="match status" value="1"/>
</dbReference>
<dbReference type="Gene3D" id="3.30.450.20">
    <property type="entry name" value="PAS domain"/>
    <property type="match status" value="1"/>
</dbReference>
<dbReference type="EMBL" id="CP015405">
    <property type="protein sequence ID" value="ANU76537.1"/>
    <property type="molecule type" value="Genomic_DNA"/>
</dbReference>
<dbReference type="Pfam" id="PF00563">
    <property type="entry name" value="EAL"/>
    <property type="match status" value="1"/>
</dbReference>
<dbReference type="InterPro" id="IPR035919">
    <property type="entry name" value="EAL_sf"/>
</dbReference>
<feature type="domain" description="Response regulatory" evidence="4">
    <location>
        <begin position="6"/>
        <end position="120"/>
    </location>
</feature>
<dbReference type="PANTHER" id="PTHR44757">
    <property type="entry name" value="DIGUANYLATE CYCLASE DGCP"/>
    <property type="match status" value="1"/>
</dbReference>
<evidence type="ECO:0000256" key="2">
    <source>
        <dbReference type="ARBA" id="ARBA00024867"/>
    </source>
</evidence>
<dbReference type="InterPro" id="IPR035965">
    <property type="entry name" value="PAS-like_dom_sf"/>
</dbReference>
<dbReference type="InterPro" id="IPR001789">
    <property type="entry name" value="Sig_transdc_resp-reg_receiver"/>
</dbReference>
<dbReference type="SUPFAM" id="SSF52172">
    <property type="entry name" value="CheY-like"/>
    <property type="match status" value="1"/>
</dbReference>
<gene>
    <name evidence="7" type="ORF">A4V09_12600</name>
</gene>
<dbReference type="SMART" id="SM00267">
    <property type="entry name" value="GGDEF"/>
    <property type="match status" value="1"/>
</dbReference>
<dbReference type="PANTHER" id="PTHR44757:SF2">
    <property type="entry name" value="BIOFILM ARCHITECTURE MAINTENANCE PROTEIN MBAA"/>
    <property type="match status" value="1"/>
</dbReference>
<dbReference type="AlphaFoldDB" id="A0A1C7IA49"/>
<protein>
    <recommendedName>
        <fullName evidence="1">Stage 0 sporulation protein A homolog</fullName>
    </recommendedName>
</protein>
<dbReference type="PROSITE" id="PS50110">
    <property type="entry name" value="RESPONSE_REGULATORY"/>
    <property type="match status" value="1"/>
</dbReference>
<name>A0A1C7IA49_9FIRM</name>
<comment type="function">
    <text evidence="2">May play the central regulatory role in sporulation. It may be an element of the effector pathway responsible for the activation of sporulation genes in response to nutritional stress. Spo0A may act in concert with spo0H (a sigma factor) to control the expression of some genes that are critical to the sporulation process.</text>
</comment>
<proteinExistence type="predicted"/>
<dbReference type="PROSITE" id="PS50883">
    <property type="entry name" value="EAL"/>
    <property type="match status" value="1"/>
</dbReference>
<dbReference type="KEGG" id="byl:A4V09_12600"/>
<dbReference type="InterPro" id="IPR001633">
    <property type="entry name" value="EAL_dom"/>
</dbReference>
<evidence type="ECO:0000256" key="3">
    <source>
        <dbReference type="PROSITE-ProRule" id="PRU00169"/>
    </source>
</evidence>
<dbReference type="SUPFAM" id="SSF55785">
    <property type="entry name" value="PYP-like sensor domain (PAS domain)"/>
    <property type="match status" value="1"/>
</dbReference>
<dbReference type="RefSeq" id="WP_065542698.1">
    <property type="nucleotide sequence ID" value="NZ_CP015405.2"/>
</dbReference>
<evidence type="ECO:0000259" key="5">
    <source>
        <dbReference type="PROSITE" id="PS50883"/>
    </source>
</evidence>
<organism evidence="7 8">
    <name type="scientific">Blautia pseudococcoides</name>
    <dbReference type="NCBI Taxonomy" id="1796616"/>
    <lineage>
        <taxon>Bacteria</taxon>
        <taxon>Bacillati</taxon>
        <taxon>Bacillota</taxon>
        <taxon>Clostridia</taxon>
        <taxon>Lachnospirales</taxon>
        <taxon>Lachnospiraceae</taxon>
        <taxon>Blautia</taxon>
    </lineage>
</organism>
<feature type="domain" description="EAL" evidence="5">
    <location>
        <begin position="439"/>
        <end position="693"/>
    </location>
</feature>
<dbReference type="Pfam" id="PF00990">
    <property type="entry name" value="GGDEF"/>
    <property type="match status" value="1"/>
</dbReference>
<sequence>MQREKTMLIADDVELNRALLENIFDDEYSILQAADGAEAMEILRSRPVDVVLLDIVMPRMDGFEVLRTMKEDEALSGIPVIMATSEKEKSEEHALILGADDFINKPYRAMVVKKRVENIVVKHILERKRLENALFETRNELNSLIDSVPGGIGVWKVTDKVQVEYFNDGFCRQFGYDREEFQESFSRDLTTLWVGGDTEYILGRLRENKDSNERISVVHQVRRKDKSLRWLSLNALKYKEEDGVPIYRIVNIDVTESRENELLIEQKNEELRYLLEHDALTGLYNRSTFCRKTADFLKQNPEGTYNMVQFDIERFKVINELYGNFMGDRILLLIAEGLQKCLKRKGTYGRLEADHFAVCLPAGTEELLYVREQMDKSLSSVKIEQKINLYYGVYTIEDRGMSVDLMCDRANLALRTVKGNSNRSYAVYNDELHQVVLSEQQLTNSMEDALLQRQFEVYYQPVVDLKTGEVVSAEALVRWNHPEKGMVSPGFFIPFFEHNGFIIKLDAYIREEVCRNMLELRRRGLSSIPVSVNVSRLEFYDPNLCRSIIDLTERYRLKPGMMRLEITESAYTDNPQQLLAAMKELQSYGFQVLMDDFGSGYSSLNMLKDVPVDILKLDMKFLENQGISGRGPEILASLVRMAKKLGMRTIAEGIETKEQGEFLRSIGCEYGQGYYYARPMPADAFTGLLMARENVKG</sequence>
<dbReference type="InterPro" id="IPR043128">
    <property type="entry name" value="Rev_trsase/Diguanyl_cyclase"/>
</dbReference>
<dbReference type="SUPFAM" id="SSF55073">
    <property type="entry name" value="Nucleotide cyclase"/>
    <property type="match status" value="1"/>
</dbReference>
<dbReference type="CDD" id="cd01948">
    <property type="entry name" value="EAL"/>
    <property type="match status" value="1"/>
</dbReference>
<dbReference type="CDD" id="cd01949">
    <property type="entry name" value="GGDEF"/>
    <property type="match status" value="1"/>
</dbReference>
<keyword evidence="8" id="KW-1185">Reference proteome</keyword>
<dbReference type="Pfam" id="PF00072">
    <property type="entry name" value="Response_reg"/>
    <property type="match status" value="1"/>
</dbReference>
<reference evidence="7" key="1">
    <citation type="submission" date="2017-04" db="EMBL/GenBank/DDBJ databases">
        <title>Complete Genome Sequences of Twelve Strains of a Stable Defined Moderately Diverse Mouse Microbiota 2 (sDMDMm2).</title>
        <authorList>
            <person name="Uchimura Y."/>
            <person name="Wyss M."/>
            <person name="Brugiroux S."/>
            <person name="Limenitakis J.P."/>
            <person name="Stecher B."/>
            <person name="McCoy K.D."/>
            <person name="Macpherson A.J."/>
        </authorList>
    </citation>
    <scope>NUCLEOTIDE SEQUENCE</scope>
    <source>
        <strain evidence="7">YL58</strain>
    </source>
</reference>
<dbReference type="NCBIfam" id="TIGR00229">
    <property type="entry name" value="sensory_box"/>
    <property type="match status" value="1"/>
</dbReference>
<dbReference type="CDD" id="cd00130">
    <property type="entry name" value="PAS"/>
    <property type="match status" value="1"/>
</dbReference>
<evidence type="ECO:0000259" key="4">
    <source>
        <dbReference type="PROSITE" id="PS50110"/>
    </source>
</evidence>
<evidence type="ECO:0000313" key="8">
    <source>
        <dbReference type="Proteomes" id="UP000092574"/>
    </source>
</evidence>
<feature type="modified residue" description="4-aspartylphosphate" evidence="3">
    <location>
        <position position="54"/>
    </location>
</feature>
<dbReference type="Pfam" id="PF08447">
    <property type="entry name" value="PAS_3"/>
    <property type="match status" value="1"/>
</dbReference>
<evidence type="ECO:0000313" key="7">
    <source>
        <dbReference type="EMBL" id="ANU76537.1"/>
    </source>
</evidence>
<dbReference type="Gene3D" id="3.20.20.450">
    <property type="entry name" value="EAL domain"/>
    <property type="match status" value="1"/>
</dbReference>
<accession>A0A1C7IA49</accession>
<dbReference type="InterPro" id="IPR029787">
    <property type="entry name" value="Nucleotide_cyclase"/>
</dbReference>
<dbReference type="GO" id="GO:0000160">
    <property type="term" value="P:phosphorelay signal transduction system"/>
    <property type="evidence" value="ECO:0007669"/>
    <property type="project" value="InterPro"/>
</dbReference>
<dbReference type="InterPro" id="IPR011006">
    <property type="entry name" value="CheY-like_superfamily"/>
</dbReference>
<dbReference type="Proteomes" id="UP000092574">
    <property type="component" value="Chromosome"/>
</dbReference>
<dbReference type="OrthoDB" id="9805474at2"/>
<dbReference type="InterPro" id="IPR000014">
    <property type="entry name" value="PAS"/>
</dbReference>
<evidence type="ECO:0000259" key="6">
    <source>
        <dbReference type="PROSITE" id="PS50887"/>
    </source>
</evidence>
<keyword evidence="3" id="KW-0597">Phosphoprotein</keyword>
<dbReference type="Gene3D" id="3.40.50.2300">
    <property type="match status" value="1"/>
</dbReference>
<dbReference type="SMART" id="SM00052">
    <property type="entry name" value="EAL"/>
    <property type="match status" value="1"/>
</dbReference>
<dbReference type="InterPro" id="IPR052155">
    <property type="entry name" value="Biofilm_reg_signaling"/>
</dbReference>
<dbReference type="InterPro" id="IPR013655">
    <property type="entry name" value="PAS_fold_3"/>
</dbReference>
<dbReference type="Gene3D" id="3.30.70.270">
    <property type="match status" value="1"/>
</dbReference>
<dbReference type="InterPro" id="IPR000160">
    <property type="entry name" value="GGDEF_dom"/>
</dbReference>
<dbReference type="PROSITE" id="PS50887">
    <property type="entry name" value="GGDEF"/>
    <property type="match status" value="1"/>
</dbReference>
<dbReference type="SMART" id="SM00448">
    <property type="entry name" value="REC"/>
    <property type="match status" value="1"/>
</dbReference>
<feature type="domain" description="GGDEF" evidence="6">
    <location>
        <begin position="303"/>
        <end position="430"/>
    </location>
</feature>
<dbReference type="NCBIfam" id="TIGR00254">
    <property type="entry name" value="GGDEF"/>
    <property type="match status" value="1"/>
</dbReference>
<dbReference type="STRING" id="1796616.A4V09_12600"/>
<evidence type="ECO:0000256" key="1">
    <source>
        <dbReference type="ARBA" id="ARBA00018672"/>
    </source>
</evidence>